<keyword evidence="3" id="KW-1185">Reference proteome</keyword>
<dbReference type="InterPro" id="IPR029052">
    <property type="entry name" value="Metallo-depent_PP-like"/>
</dbReference>
<name>A6G589_9BACT</name>
<sequence>MIQRLHRLRPRHALIGAASLLGLGALGLTTLEGCTEVECATPDYTRAECRVLAENEVARLRSSEGVEVRFQTDAAAEVQDHSSWAAEGVVRELGEIVEARGAHMGAYALSLRPDASSEAQEVQLRLTNVHPRALVRTLAPGGVELVAEGQGTTRSITAPVSPGQTTWVRVELDCSGYANGYRIAALGDVQTNPTQFARILERMQDEAVYAEQAGQLFVGAVMAGDLTETATEEEFIAFAEALEPASFPIALVPGNHDVYDGYQPHYNLAFGPGNYAFDVCDSHLAMLDTGSGSLAPSIIGRLPQLFAKGEQAHSLTVMHHPPYAELSAAGWSDEAMAMIMLGEFAHQDGDAVIAGHAHMLDEFDLNVAGRDIEEIIAGTAGAAQGAGHPLYGYVRLTFTGDTIERCFVEVPTPGAIPVQNTTSDMPICDEA</sequence>
<dbReference type="Proteomes" id="UP000005801">
    <property type="component" value="Unassembled WGS sequence"/>
</dbReference>
<dbReference type="RefSeq" id="WP_006971888.1">
    <property type="nucleotide sequence ID" value="NZ_ABCS01000024.1"/>
</dbReference>
<dbReference type="AlphaFoldDB" id="A6G589"/>
<proteinExistence type="predicted"/>
<gene>
    <name evidence="2" type="ORF">PPSIR1_07153</name>
</gene>
<dbReference type="SUPFAM" id="SSF56300">
    <property type="entry name" value="Metallo-dependent phosphatases"/>
    <property type="match status" value="1"/>
</dbReference>
<dbReference type="EMBL" id="ABCS01000024">
    <property type="protein sequence ID" value="EDM79001.1"/>
    <property type="molecule type" value="Genomic_DNA"/>
</dbReference>
<evidence type="ECO:0000259" key="1">
    <source>
        <dbReference type="Pfam" id="PF00149"/>
    </source>
</evidence>
<dbReference type="InterPro" id="IPR004843">
    <property type="entry name" value="Calcineurin-like_PHP"/>
</dbReference>
<feature type="domain" description="Calcineurin-like phosphoesterase" evidence="1">
    <location>
        <begin position="182"/>
        <end position="358"/>
    </location>
</feature>
<dbReference type="eggNOG" id="COG1409">
    <property type="taxonomic scope" value="Bacteria"/>
</dbReference>
<reference evidence="2 3" key="1">
    <citation type="submission" date="2007-06" db="EMBL/GenBank/DDBJ databases">
        <authorList>
            <person name="Shimkets L."/>
            <person name="Ferriera S."/>
            <person name="Johnson J."/>
            <person name="Kravitz S."/>
            <person name="Beeson K."/>
            <person name="Sutton G."/>
            <person name="Rogers Y.-H."/>
            <person name="Friedman R."/>
            <person name="Frazier M."/>
            <person name="Venter J.C."/>
        </authorList>
    </citation>
    <scope>NUCLEOTIDE SEQUENCE [LARGE SCALE GENOMIC DNA]</scope>
    <source>
        <strain evidence="2 3">SIR-1</strain>
    </source>
</reference>
<organism evidence="2 3">
    <name type="scientific">Plesiocystis pacifica SIR-1</name>
    <dbReference type="NCBI Taxonomy" id="391625"/>
    <lineage>
        <taxon>Bacteria</taxon>
        <taxon>Pseudomonadati</taxon>
        <taxon>Myxococcota</taxon>
        <taxon>Polyangia</taxon>
        <taxon>Nannocystales</taxon>
        <taxon>Nannocystaceae</taxon>
        <taxon>Plesiocystis</taxon>
    </lineage>
</organism>
<protein>
    <recommendedName>
        <fullName evidence="1">Calcineurin-like phosphoesterase domain-containing protein</fullName>
    </recommendedName>
</protein>
<dbReference type="GO" id="GO:0016787">
    <property type="term" value="F:hydrolase activity"/>
    <property type="evidence" value="ECO:0007669"/>
    <property type="project" value="InterPro"/>
</dbReference>
<dbReference type="OrthoDB" id="9784378at2"/>
<comment type="caution">
    <text evidence="2">The sequence shown here is derived from an EMBL/GenBank/DDBJ whole genome shotgun (WGS) entry which is preliminary data.</text>
</comment>
<dbReference type="Pfam" id="PF00149">
    <property type="entry name" value="Metallophos"/>
    <property type="match status" value="1"/>
</dbReference>
<evidence type="ECO:0000313" key="2">
    <source>
        <dbReference type="EMBL" id="EDM79001.1"/>
    </source>
</evidence>
<evidence type="ECO:0000313" key="3">
    <source>
        <dbReference type="Proteomes" id="UP000005801"/>
    </source>
</evidence>
<dbReference type="Gene3D" id="3.60.21.10">
    <property type="match status" value="1"/>
</dbReference>
<dbReference type="STRING" id="391625.PPSIR1_07153"/>
<accession>A6G589</accession>